<proteinExistence type="predicted"/>
<sequence>MSKTGTGTSYEPVRPGPSVRSFVVLVLSRSRFFPVFETGPSNTSPSISTRRSSAKFPPAQPAPQTPPPAATKPTEAHATAPSPPADVEMEQDTPPTIIPEMTSPNPFAPISPFFSNPELTPSHIHRTAAPSAPSISTLHAGLNASVHAPKPTEPGNRFPSLRLNLRLNRGTKGSASDKDDHDSVDGDGLASPAPDVTMTPAPAQPQPPPTPVSAASQARDRLRSHTTAQQSTSNPPNAPQARSPQYTTSFLKRLSNY</sequence>
<protein>
    <submittedName>
        <fullName evidence="1">Uncharacterized protein</fullName>
    </submittedName>
</protein>
<evidence type="ECO:0000313" key="1">
    <source>
        <dbReference type="EMBL" id="KAI0067537.1"/>
    </source>
</evidence>
<reference evidence="1" key="2">
    <citation type="journal article" date="2022" name="New Phytol.">
        <title>Evolutionary transition to the ectomycorrhizal habit in the genomes of a hyperdiverse lineage of mushroom-forming fungi.</title>
        <authorList>
            <person name="Looney B."/>
            <person name="Miyauchi S."/>
            <person name="Morin E."/>
            <person name="Drula E."/>
            <person name="Courty P.E."/>
            <person name="Kohler A."/>
            <person name="Kuo A."/>
            <person name="LaButti K."/>
            <person name="Pangilinan J."/>
            <person name="Lipzen A."/>
            <person name="Riley R."/>
            <person name="Andreopoulos W."/>
            <person name="He G."/>
            <person name="Johnson J."/>
            <person name="Nolan M."/>
            <person name="Tritt A."/>
            <person name="Barry K.W."/>
            <person name="Grigoriev I.V."/>
            <person name="Nagy L.G."/>
            <person name="Hibbett D."/>
            <person name="Henrissat B."/>
            <person name="Matheny P.B."/>
            <person name="Labbe J."/>
            <person name="Martin F.M."/>
        </authorList>
    </citation>
    <scope>NUCLEOTIDE SEQUENCE</scope>
    <source>
        <strain evidence="1">HHB10654</strain>
    </source>
</reference>
<dbReference type="EMBL" id="MU277190">
    <property type="protein sequence ID" value="KAI0067537.1"/>
    <property type="molecule type" value="Genomic_DNA"/>
</dbReference>
<accession>A0ACB8TGJ2</accession>
<reference evidence="1" key="1">
    <citation type="submission" date="2021-03" db="EMBL/GenBank/DDBJ databases">
        <authorList>
            <consortium name="DOE Joint Genome Institute"/>
            <person name="Ahrendt S."/>
            <person name="Looney B.P."/>
            <person name="Miyauchi S."/>
            <person name="Morin E."/>
            <person name="Drula E."/>
            <person name="Courty P.E."/>
            <person name="Chicoki N."/>
            <person name="Fauchery L."/>
            <person name="Kohler A."/>
            <person name="Kuo A."/>
            <person name="Labutti K."/>
            <person name="Pangilinan J."/>
            <person name="Lipzen A."/>
            <person name="Riley R."/>
            <person name="Andreopoulos W."/>
            <person name="He G."/>
            <person name="Johnson J."/>
            <person name="Barry K.W."/>
            <person name="Grigoriev I.V."/>
            <person name="Nagy L."/>
            <person name="Hibbett D."/>
            <person name="Henrissat B."/>
            <person name="Matheny P.B."/>
            <person name="Labbe J."/>
            <person name="Martin F."/>
        </authorList>
    </citation>
    <scope>NUCLEOTIDE SEQUENCE</scope>
    <source>
        <strain evidence="1">HHB10654</strain>
    </source>
</reference>
<name>A0ACB8TGJ2_9AGAM</name>
<evidence type="ECO:0000313" key="2">
    <source>
        <dbReference type="Proteomes" id="UP000814140"/>
    </source>
</evidence>
<dbReference type="Proteomes" id="UP000814140">
    <property type="component" value="Unassembled WGS sequence"/>
</dbReference>
<gene>
    <name evidence="1" type="ORF">BV25DRAFT_1912150</name>
</gene>
<keyword evidence="2" id="KW-1185">Reference proteome</keyword>
<organism evidence="1 2">
    <name type="scientific">Artomyces pyxidatus</name>
    <dbReference type="NCBI Taxonomy" id="48021"/>
    <lineage>
        <taxon>Eukaryota</taxon>
        <taxon>Fungi</taxon>
        <taxon>Dikarya</taxon>
        <taxon>Basidiomycota</taxon>
        <taxon>Agaricomycotina</taxon>
        <taxon>Agaricomycetes</taxon>
        <taxon>Russulales</taxon>
        <taxon>Auriscalpiaceae</taxon>
        <taxon>Artomyces</taxon>
    </lineage>
</organism>
<comment type="caution">
    <text evidence="1">The sequence shown here is derived from an EMBL/GenBank/DDBJ whole genome shotgun (WGS) entry which is preliminary data.</text>
</comment>